<proteinExistence type="predicted"/>
<keyword evidence="2" id="KW-1185">Reference proteome</keyword>
<accession>A0AAI8V4J3</accession>
<reference evidence="1" key="1">
    <citation type="submission" date="2023-10" db="EMBL/GenBank/DDBJ databases">
        <authorList>
            <person name="Hackl T."/>
        </authorList>
    </citation>
    <scope>NUCLEOTIDE SEQUENCE</scope>
</reference>
<dbReference type="EMBL" id="CAUWAG010000003">
    <property type="protein sequence ID" value="CAJ2500798.1"/>
    <property type="molecule type" value="Genomic_DNA"/>
</dbReference>
<evidence type="ECO:0000313" key="1">
    <source>
        <dbReference type="EMBL" id="CAJ2500798.1"/>
    </source>
</evidence>
<protein>
    <submittedName>
        <fullName evidence="1">Uu.00g036510.m01.CDS01</fullName>
    </submittedName>
</protein>
<comment type="caution">
    <text evidence="1">The sequence shown here is derived from an EMBL/GenBank/DDBJ whole genome shotgun (WGS) entry which is preliminary data.</text>
</comment>
<dbReference type="Proteomes" id="UP001295740">
    <property type="component" value="Unassembled WGS sequence"/>
</dbReference>
<gene>
    <name evidence="1" type="ORF">KHLLAP_LOCUS1266</name>
</gene>
<evidence type="ECO:0000313" key="2">
    <source>
        <dbReference type="Proteomes" id="UP001295740"/>
    </source>
</evidence>
<name>A0AAI8V4J3_9PEZI</name>
<dbReference type="AlphaFoldDB" id="A0AAI8V4J3"/>
<organism evidence="1 2">
    <name type="scientific">Anthostomella pinea</name>
    <dbReference type="NCBI Taxonomy" id="933095"/>
    <lineage>
        <taxon>Eukaryota</taxon>
        <taxon>Fungi</taxon>
        <taxon>Dikarya</taxon>
        <taxon>Ascomycota</taxon>
        <taxon>Pezizomycotina</taxon>
        <taxon>Sordariomycetes</taxon>
        <taxon>Xylariomycetidae</taxon>
        <taxon>Xylariales</taxon>
        <taxon>Xylariaceae</taxon>
        <taxon>Anthostomella</taxon>
    </lineage>
</organism>
<sequence length="137" mass="15250">MTAKPAAGKTIWPCIWGFVPEHPIVIRGIRGKFLGDREGGLPDERPLERLKVDCRSTQDAPDGAQGIRNGEGMVLATSQRSGVWGKRADAFLDGEACRAFQSSMRPYLQRQSWKSGVGDGRFRAWEKSTGWSMLSRR</sequence>